<feature type="region of interest" description="Disordered" evidence="1">
    <location>
        <begin position="1"/>
        <end position="99"/>
    </location>
</feature>
<accession>A0ABN3LBS2</accession>
<dbReference type="Proteomes" id="UP001501358">
    <property type="component" value="Unassembled WGS sequence"/>
</dbReference>
<comment type="caution">
    <text evidence="2">The sequence shown here is derived from an EMBL/GenBank/DDBJ whole genome shotgun (WGS) entry which is preliminary data.</text>
</comment>
<organism evidence="2 3">
    <name type="scientific">Streptomyces thermolineatus</name>
    <dbReference type="NCBI Taxonomy" id="44033"/>
    <lineage>
        <taxon>Bacteria</taxon>
        <taxon>Bacillati</taxon>
        <taxon>Actinomycetota</taxon>
        <taxon>Actinomycetes</taxon>
        <taxon>Kitasatosporales</taxon>
        <taxon>Streptomycetaceae</taxon>
        <taxon>Streptomyces</taxon>
    </lineage>
</organism>
<feature type="compositionally biased region" description="Basic and acidic residues" evidence="1">
    <location>
        <begin position="7"/>
        <end position="31"/>
    </location>
</feature>
<evidence type="ECO:0000313" key="2">
    <source>
        <dbReference type="EMBL" id="GAA2479315.1"/>
    </source>
</evidence>
<dbReference type="EMBL" id="BAAATA010000006">
    <property type="protein sequence ID" value="GAA2479315.1"/>
    <property type="molecule type" value="Genomic_DNA"/>
</dbReference>
<evidence type="ECO:0000313" key="3">
    <source>
        <dbReference type="Proteomes" id="UP001501358"/>
    </source>
</evidence>
<sequence>MFPTMTAEHHEGAARTAATERAERRVPRAECRYGPAGKTAGDIITAQNAGPGETDELPGKDRRHPRPGPGRASVRAGRAPHRAPNPLFLSSSRTERSSA</sequence>
<gene>
    <name evidence="2" type="ORF">GCM10010406_14400</name>
</gene>
<keyword evidence="3" id="KW-1185">Reference proteome</keyword>
<reference evidence="2 3" key="1">
    <citation type="journal article" date="2019" name="Int. J. Syst. Evol. Microbiol.">
        <title>The Global Catalogue of Microorganisms (GCM) 10K type strain sequencing project: providing services to taxonomists for standard genome sequencing and annotation.</title>
        <authorList>
            <consortium name="The Broad Institute Genomics Platform"/>
            <consortium name="The Broad Institute Genome Sequencing Center for Infectious Disease"/>
            <person name="Wu L."/>
            <person name="Ma J."/>
        </authorList>
    </citation>
    <scope>NUCLEOTIDE SEQUENCE [LARGE SCALE GENOMIC DNA]</scope>
    <source>
        <strain evidence="2 3">JCM 6307</strain>
    </source>
</reference>
<proteinExistence type="predicted"/>
<name>A0ABN3LBS2_9ACTN</name>
<evidence type="ECO:0000256" key="1">
    <source>
        <dbReference type="SAM" id="MobiDB-lite"/>
    </source>
</evidence>
<protein>
    <submittedName>
        <fullName evidence="2">Uncharacterized protein</fullName>
    </submittedName>
</protein>